<sequence length="243" mass="26789">MKKLIIAGLAAALACGAFAQQNAPAFDDPKASVIAVSSAAVPGKMKDNIKLINLSDDENISFRVYIYDSKKASWNLYGKALLKGFYDGDTIDSDFEDKIRKVEYVAVIPDGNGVYEYEAEKKHNDLRIKIHSPNGSADESYKKDAVTVDVRSVPGVFKDNVKFVNETSDKNISFTLYAFNDKNGIWQKAGVAVLKDFGDTDTVDSPLEDSLPSYACFAVVSRSGKTYAYDFKKANKDFIITVR</sequence>
<dbReference type="PATRIC" id="fig|1125725.3.peg.1632"/>
<evidence type="ECO:0000313" key="4">
    <source>
        <dbReference type="Proteomes" id="UP000016412"/>
    </source>
</evidence>
<dbReference type="PROSITE" id="PS51257">
    <property type="entry name" value="PROKAR_LIPOPROTEIN"/>
    <property type="match status" value="1"/>
</dbReference>
<comment type="caution">
    <text evidence="2">The sequence shown here is derived from an EMBL/GenBank/DDBJ whole genome shotgun (WGS) entry which is preliminary data.</text>
</comment>
<evidence type="ECO:0000313" key="3">
    <source>
        <dbReference type="EMBL" id="ERK03766.1"/>
    </source>
</evidence>
<keyword evidence="5" id="KW-1185">Reference proteome</keyword>
<reference evidence="4 5" key="1">
    <citation type="submission" date="2013-08" db="EMBL/GenBank/DDBJ databases">
        <authorList>
            <person name="Durkin A.S."/>
            <person name="Haft D.R."/>
            <person name="McCorrison J."/>
            <person name="Torralba M."/>
            <person name="Gillis M."/>
            <person name="Haft D.H."/>
            <person name="Methe B."/>
            <person name="Sutton G."/>
            <person name="Nelson K.E."/>
        </authorList>
    </citation>
    <scope>NUCLEOTIDE SEQUENCE [LARGE SCALE GENOMIC DNA]</scope>
    <source>
        <strain evidence="3 5">ATCC 35536</strain>
        <strain evidence="2 4">VPI DR56BR1116</strain>
    </source>
</reference>
<evidence type="ECO:0000313" key="2">
    <source>
        <dbReference type="EMBL" id="ERF60215.1"/>
    </source>
</evidence>
<dbReference type="eggNOG" id="ENOG5031E30">
    <property type="taxonomic scope" value="Bacteria"/>
</dbReference>
<keyword evidence="2" id="KW-0449">Lipoprotein</keyword>
<dbReference type="AlphaFoldDB" id="U2LHK8"/>
<organism evidence="2 4">
    <name type="scientific">Treponema socranskii subsp. socranskii VPI DR56BR1116 = ATCC 35536</name>
    <dbReference type="NCBI Taxonomy" id="1125725"/>
    <lineage>
        <taxon>Bacteria</taxon>
        <taxon>Pseudomonadati</taxon>
        <taxon>Spirochaetota</taxon>
        <taxon>Spirochaetia</taxon>
        <taxon>Spirochaetales</taxon>
        <taxon>Treponemataceae</taxon>
        <taxon>Treponema</taxon>
    </lineage>
</organism>
<evidence type="ECO:0000256" key="1">
    <source>
        <dbReference type="SAM" id="SignalP"/>
    </source>
</evidence>
<protein>
    <submittedName>
        <fullName evidence="2 3">Lipoprotein</fullName>
    </submittedName>
</protein>
<dbReference type="RefSeq" id="WP_021330614.1">
    <property type="nucleotide sequence ID" value="NZ_AUZJ01000043.1"/>
</dbReference>
<dbReference type="Proteomes" id="UP000016412">
    <property type="component" value="Unassembled WGS sequence"/>
</dbReference>
<dbReference type="EMBL" id="AVQI01000031">
    <property type="protein sequence ID" value="ERK03766.1"/>
    <property type="molecule type" value="Genomic_DNA"/>
</dbReference>
<dbReference type="EMBL" id="AUZJ01000043">
    <property type="protein sequence ID" value="ERF60215.1"/>
    <property type="molecule type" value="Genomic_DNA"/>
</dbReference>
<dbReference type="Proteomes" id="UP000016646">
    <property type="component" value="Unassembled WGS sequence"/>
</dbReference>
<gene>
    <name evidence="3" type="ORF">HMPREF0860_2582</name>
    <name evidence="2" type="ORF">HMPREF1325_2460</name>
</gene>
<feature type="chain" id="PRO_5004630169" evidence="1">
    <location>
        <begin position="20"/>
        <end position="243"/>
    </location>
</feature>
<evidence type="ECO:0000313" key="5">
    <source>
        <dbReference type="Proteomes" id="UP000016646"/>
    </source>
</evidence>
<accession>U2LHK8</accession>
<dbReference type="OrthoDB" id="9865790at2"/>
<feature type="signal peptide" evidence="1">
    <location>
        <begin position="1"/>
        <end position="19"/>
    </location>
</feature>
<proteinExistence type="predicted"/>
<name>U2LHK8_TRESO</name>
<keyword evidence="1" id="KW-0732">Signal</keyword>